<dbReference type="PROSITE" id="PS51257">
    <property type="entry name" value="PROKAR_LIPOPROTEIN"/>
    <property type="match status" value="1"/>
</dbReference>
<protein>
    <recommendedName>
        <fullName evidence="5">Lipoprotein</fullName>
    </recommendedName>
</protein>
<organism evidence="3 4">
    <name type="scientific">Oceanobacillus locisalsi</name>
    <dbReference type="NCBI Taxonomy" id="546107"/>
    <lineage>
        <taxon>Bacteria</taxon>
        <taxon>Bacillati</taxon>
        <taxon>Bacillota</taxon>
        <taxon>Bacilli</taxon>
        <taxon>Bacillales</taxon>
        <taxon>Bacillaceae</taxon>
        <taxon>Oceanobacillus</taxon>
    </lineage>
</organism>
<name>A0ABW3NHQ0_9BACI</name>
<reference evidence="4" key="1">
    <citation type="journal article" date="2019" name="Int. J. Syst. Evol. Microbiol.">
        <title>The Global Catalogue of Microorganisms (GCM) 10K type strain sequencing project: providing services to taxonomists for standard genome sequencing and annotation.</title>
        <authorList>
            <consortium name="The Broad Institute Genomics Platform"/>
            <consortium name="The Broad Institute Genome Sequencing Center for Infectious Disease"/>
            <person name="Wu L."/>
            <person name="Ma J."/>
        </authorList>
    </citation>
    <scope>NUCLEOTIDE SEQUENCE [LARGE SCALE GENOMIC DNA]</scope>
    <source>
        <strain evidence="4">CCUG 56608</strain>
    </source>
</reference>
<proteinExistence type="predicted"/>
<accession>A0ABW3NHQ0</accession>
<evidence type="ECO:0000313" key="3">
    <source>
        <dbReference type="EMBL" id="MFD1065876.1"/>
    </source>
</evidence>
<keyword evidence="4" id="KW-1185">Reference proteome</keyword>
<sequence>MKVKKLTLCMIAFIISAGMLFGCSATQDEQDQDKPFENPQRDDWGGKGNQ</sequence>
<evidence type="ECO:0000256" key="1">
    <source>
        <dbReference type="SAM" id="MobiDB-lite"/>
    </source>
</evidence>
<feature type="signal peptide" evidence="2">
    <location>
        <begin position="1"/>
        <end position="25"/>
    </location>
</feature>
<gene>
    <name evidence="3" type="ORF">ACFQ19_07545</name>
</gene>
<evidence type="ECO:0008006" key="5">
    <source>
        <dbReference type="Google" id="ProtNLM"/>
    </source>
</evidence>
<feature type="region of interest" description="Disordered" evidence="1">
    <location>
        <begin position="27"/>
        <end position="50"/>
    </location>
</feature>
<feature type="compositionally biased region" description="Basic and acidic residues" evidence="1">
    <location>
        <begin position="32"/>
        <end position="50"/>
    </location>
</feature>
<dbReference type="Proteomes" id="UP001597041">
    <property type="component" value="Unassembled WGS sequence"/>
</dbReference>
<keyword evidence="2" id="KW-0732">Signal</keyword>
<evidence type="ECO:0000256" key="2">
    <source>
        <dbReference type="SAM" id="SignalP"/>
    </source>
</evidence>
<feature type="chain" id="PRO_5047344204" description="Lipoprotein" evidence="2">
    <location>
        <begin position="26"/>
        <end position="50"/>
    </location>
</feature>
<dbReference type="EMBL" id="JBHTKK010000006">
    <property type="protein sequence ID" value="MFD1065876.1"/>
    <property type="molecule type" value="Genomic_DNA"/>
</dbReference>
<evidence type="ECO:0000313" key="4">
    <source>
        <dbReference type="Proteomes" id="UP001597041"/>
    </source>
</evidence>
<dbReference type="RefSeq" id="WP_379591465.1">
    <property type="nucleotide sequence ID" value="NZ_JBHTKK010000006.1"/>
</dbReference>
<comment type="caution">
    <text evidence="3">The sequence shown here is derived from an EMBL/GenBank/DDBJ whole genome shotgun (WGS) entry which is preliminary data.</text>
</comment>